<dbReference type="InterPro" id="IPR001036">
    <property type="entry name" value="Acrflvin-R"/>
</dbReference>
<evidence type="ECO:0000313" key="3">
    <source>
        <dbReference type="Proteomes" id="UP000321907"/>
    </source>
</evidence>
<sequence>MNISRIAITNNRVTYLVVIMVTILGLVGYNSLSRNAMPPFTIRVANVVTPFSGASAERVEELVTERIERVAQELSEVKRISSESRVGLSVVSIELDAGVEKADMQPVWDRLRRKMEELQPTLPDGVGTINVKDDGIGVVYGIQLGLAGGGYSLKELEDEAEDIRDDLVKLNDAAEVKISGLRTEQIFVEFDNARLSRYGLSANRLQQTISATNIVFPGGDVALGDQRVVLEPTGNFESITDLENIIIQLDDTQTAKLGEIAEISRGYTTPAERIVRVDGEQGLVVGIAVKDGANLIELGEQIDEKVAVYNQTLPLGMKIERIASQDAFVQKSVSGFVSNVLQSVGIVLFVMFLFLGWRTGLVVASLIPLAIVMTLLLMNVFEIGLNQVTLAALIMALGLLVDNAIVIAEAMMVRMEEGMKPKEAAYAATSELAIPLLISSLTTSAAFLAFFLAENTMGEMMGPLFVVITFALLSSWIMAMTVVTMLGVTLIRVKKNEKGAGAGAKMVEGQNPDNGEAAPDQEAKPDIFARLNNHYANLIYRALKHPWLTLIAIIGMFFGSLFLFSYIPFTFFPDSDRNLITMDIDLPLGTDIDRTSEIVAEIEQYINDSLLVAKGNEDTTGITDFTSFVSEGPESYDLGYQPGEANSGYAHILMNTSSFEANNEMIRRLEEYTFENFPDADITVSPLGAGGGGGSDVAIRVSGEDIAELYAISEVIKGLLVELPTATNISDDWGPKNKKVVIDIDQDKANRAGVTNQDIAVSLRTSLSGYNAGSFRENEDALPIIMRGIGAEDYEVRDLKSLNVFAQGSGKNVPLTQVAEVNVAWQYAKIKRRDLYRTMTISADAREGFTATDLTSEITPKLKELQKTWPPGYTFDLGGESERSEEAMLAVANKLPLAGFIIVLLLMVQFNSFRKMGIVLATIPLGIIGVILGLLIFNSYFGFMAFLGVISLAGILINNAIVLIDRIEIEEKAGKTEFRAIIDACQQRFRPILLTTFTTALGLIPLYLGGGLMWEPMAISIMIGLLFATVVTLLFVPVTYKLLFRITEKKKVAPAE</sequence>
<feature type="transmembrane region" description="Helical" evidence="1">
    <location>
        <begin position="432"/>
        <end position="452"/>
    </location>
</feature>
<feature type="transmembrane region" description="Helical" evidence="1">
    <location>
        <begin position="464"/>
        <end position="488"/>
    </location>
</feature>
<keyword evidence="1" id="KW-0472">Membrane</keyword>
<feature type="transmembrane region" description="Helical" evidence="1">
    <location>
        <begin position="333"/>
        <end position="354"/>
    </location>
</feature>
<reference evidence="2 3" key="1">
    <citation type="submission" date="2019-08" db="EMBL/GenBank/DDBJ databases">
        <title>Lewinella sp. strain SSH13 Genome sequencing and assembly.</title>
        <authorList>
            <person name="Kim I."/>
        </authorList>
    </citation>
    <scope>NUCLEOTIDE SEQUENCE [LARGE SCALE GENOMIC DNA]</scope>
    <source>
        <strain evidence="2 3">SSH13</strain>
    </source>
</reference>
<feature type="transmembrane region" description="Helical" evidence="1">
    <location>
        <begin position="992"/>
        <end position="1012"/>
    </location>
</feature>
<dbReference type="Gene3D" id="3.30.70.1440">
    <property type="entry name" value="Multidrug efflux transporter AcrB pore domain"/>
    <property type="match status" value="1"/>
</dbReference>
<dbReference type="RefSeq" id="WP_147929477.1">
    <property type="nucleotide sequence ID" value="NZ_VOXD01000004.1"/>
</dbReference>
<dbReference type="GO" id="GO:0005886">
    <property type="term" value="C:plasma membrane"/>
    <property type="evidence" value="ECO:0007669"/>
    <property type="project" value="TreeGrafter"/>
</dbReference>
<dbReference type="Proteomes" id="UP000321907">
    <property type="component" value="Unassembled WGS sequence"/>
</dbReference>
<dbReference type="Gene3D" id="3.30.70.1320">
    <property type="entry name" value="Multidrug efflux transporter AcrB pore domain like"/>
    <property type="match status" value="1"/>
</dbReference>
<comment type="caution">
    <text evidence="2">The sequence shown here is derived from an EMBL/GenBank/DDBJ whole genome shotgun (WGS) entry which is preliminary data.</text>
</comment>
<dbReference type="PANTHER" id="PTHR32063:SF18">
    <property type="entry name" value="CATION EFFLUX SYSTEM PROTEIN"/>
    <property type="match status" value="1"/>
</dbReference>
<organism evidence="2 3">
    <name type="scientific">Neolewinella aurantiaca</name>
    <dbReference type="NCBI Taxonomy" id="2602767"/>
    <lineage>
        <taxon>Bacteria</taxon>
        <taxon>Pseudomonadati</taxon>
        <taxon>Bacteroidota</taxon>
        <taxon>Saprospiria</taxon>
        <taxon>Saprospirales</taxon>
        <taxon>Lewinellaceae</taxon>
        <taxon>Neolewinella</taxon>
    </lineage>
</organism>
<dbReference type="PRINTS" id="PR00702">
    <property type="entry name" value="ACRIFLAVINRP"/>
</dbReference>
<evidence type="ECO:0000256" key="1">
    <source>
        <dbReference type="SAM" id="Phobius"/>
    </source>
</evidence>
<dbReference type="AlphaFoldDB" id="A0A5C7FX50"/>
<proteinExistence type="predicted"/>
<dbReference type="Pfam" id="PF00873">
    <property type="entry name" value="ACR_tran"/>
    <property type="match status" value="1"/>
</dbReference>
<keyword evidence="3" id="KW-1185">Reference proteome</keyword>
<dbReference type="SUPFAM" id="SSF82866">
    <property type="entry name" value="Multidrug efflux transporter AcrB transmembrane domain"/>
    <property type="match status" value="2"/>
</dbReference>
<accession>A0A5C7FX50</accession>
<name>A0A5C7FX50_9BACT</name>
<feature type="transmembrane region" description="Helical" evidence="1">
    <location>
        <begin position="1018"/>
        <end position="1040"/>
    </location>
</feature>
<dbReference type="Gene3D" id="3.30.70.1430">
    <property type="entry name" value="Multidrug efflux transporter AcrB pore domain"/>
    <property type="match status" value="2"/>
</dbReference>
<gene>
    <name evidence="2" type="ORF">FUA23_04240</name>
</gene>
<feature type="transmembrane region" description="Helical" evidence="1">
    <location>
        <begin position="12"/>
        <end position="32"/>
    </location>
</feature>
<dbReference type="SUPFAM" id="SSF82714">
    <property type="entry name" value="Multidrug efflux transporter AcrB TolC docking domain, DN and DC subdomains"/>
    <property type="match status" value="2"/>
</dbReference>
<keyword evidence="1" id="KW-1133">Transmembrane helix</keyword>
<dbReference type="InterPro" id="IPR027463">
    <property type="entry name" value="AcrB_DN_DC_subdom"/>
</dbReference>
<feature type="transmembrane region" description="Helical" evidence="1">
    <location>
        <begin position="547"/>
        <end position="569"/>
    </location>
</feature>
<dbReference type="SUPFAM" id="SSF82693">
    <property type="entry name" value="Multidrug efflux transporter AcrB pore domain, PN1, PN2, PC1 and PC2 subdomains"/>
    <property type="match status" value="2"/>
</dbReference>
<dbReference type="PANTHER" id="PTHR32063">
    <property type="match status" value="1"/>
</dbReference>
<feature type="transmembrane region" description="Helical" evidence="1">
    <location>
        <begin position="943"/>
        <end position="964"/>
    </location>
</feature>
<feature type="transmembrane region" description="Helical" evidence="1">
    <location>
        <begin position="387"/>
        <end position="411"/>
    </location>
</feature>
<dbReference type="Gene3D" id="1.20.1640.10">
    <property type="entry name" value="Multidrug efflux transporter AcrB transmembrane domain"/>
    <property type="match status" value="2"/>
</dbReference>
<feature type="transmembrane region" description="Helical" evidence="1">
    <location>
        <begin position="887"/>
        <end position="906"/>
    </location>
</feature>
<protein>
    <submittedName>
        <fullName evidence="2">Efflux RND transporter permease subunit</fullName>
    </submittedName>
</protein>
<dbReference type="EMBL" id="VOXD01000004">
    <property type="protein sequence ID" value="TXF91020.1"/>
    <property type="molecule type" value="Genomic_DNA"/>
</dbReference>
<feature type="transmembrane region" description="Helical" evidence="1">
    <location>
        <begin position="361"/>
        <end position="381"/>
    </location>
</feature>
<feature type="transmembrane region" description="Helical" evidence="1">
    <location>
        <begin position="918"/>
        <end position="937"/>
    </location>
</feature>
<dbReference type="Gene3D" id="3.30.2090.10">
    <property type="entry name" value="Multidrug efflux transporter AcrB TolC docking domain, DN and DC subdomains"/>
    <property type="match status" value="2"/>
</dbReference>
<dbReference type="GO" id="GO:0042910">
    <property type="term" value="F:xenobiotic transmembrane transporter activity"/>
    <property type="evidence" value="ECO:0007669"/>
    <property type="project" value="TreeGrafter"/>
</dbReference>
<evidence type="ECO:0000313" key="2">
    <source>
        <dbReference type="EMBL" id="TXF91020.1"/>
    </source>
</evidence>
<keyword evidence="1" id="KW-0812">Transmembrane</keyword>
<dbReference type="OrthoDB" id="9798415at2"/>